<keyword evidence="10" id="KW-1185">Reference proteome</keyword>
<evidence type="ECO:0000256" key="7">
    <source>
        <dbReference type="RuleBase" id="RU362091"/>
    </source>
</evidence>
<dbReference type="Proteomes" id="UP000588604">
    <property type="component" value="Unassembled WGS sequence"/>
</dbReference>
<protein>
    <submittedName>
        <fullName evidence="9">SSS family transporter</fullName>
    </submittedName>
</protein>
<dbReference type="InterPro" id="IPR050277">
    <property type="entry name" value="Sodium:Solute_Symporter"/>
</dbReference>
<feature type="transmembrane region" description="Helical" evidence="8">
    <location>
        <begin position="180"/>
        <end position="200"/>
    </location>
</feature>
<evidence type="ECO:0000256" key="4">
    <source>
        <dbReference type="ARBA" id="ARBA00022692"/>
    </source>
</evidence>
<dbReference type="InterPro" id="IPR001734">
    <property type="entry name" value="Na/solute_symporter"/>
</dbReference>
<accession>A0A841MZV9</accession>
<evidence type="ECO:0000256" key="6">
    <source>
        <dbReference type="ARBA" id="ARBA00023136"/>
    </source>
</evidence>
<keyword evidence="5 8" id="KW-1133">Transmembrane helix</keyword>
<feature type="transmembrane region" description="Helical" evidence="8">
    <location>
        <begin position="6"/>
        <end position="24"/>
    </location>
</feature>
<evidence type="ECO:0000256" key="8">
    <source>
        <dbReference type="SAM" id="Phobius"/>
    </source>
</evidence>
<dbReference type="InterPro" id="IPR038377">
    <property type="entry name" value="Na/Glc_symporter_sf"/>
</dbReference>
<keyword evidence="3" id="KW-0813">Transport</keyword>
<dbReference type="CDD" id="cd11474">
    <property type="entry name" value="SLC5sbd_CHT"/>
    <property type="match status" value="1"/>
</dbReference>
<evidence type="ECO:0000256" key="2">
    <source>
        <dbReference type="ARBA" id="ARBA00006434"/>
    </source>
</evidence>
<name>A0A841MZV9_9BACT</name>
<dbReference type="RefSeq" id="WP_184496728.1">
    <property type="nucleotide sequence ID" value="NZ_JACIJO010000003.1"/>
</dbReference>
<feature type="transmembrane region" description="Helical" evidence="8">
    <location>
        <begin position="36"/>
        <end position="64"/>
    </location>
</feature>
<dbReference type="Pfam" id="PF00474">
    <property type="entry name" value="SSF"/>
    <property type="match status" value="1"/>
</dbReference>
<dbReference type="PANTHER" id="PTHR48086">
    <property type="entry name" value="SODIUM/PROLINE SYMPORTER-RELATED"/>
    <property type="match status" value="1"/>
</dbReference>
<feature type="transmembrane region" description="Helical" evidence="8">
    <location>
        <begin position="379"/>
        <end position="400"/>
    </location>
</feature>
<feature type="transmembrane region" description="Helical" evidence="8">
    <location>
        <begin position="354"/>
        <end position="373"/>
    </location>
</feature>
<dbReference type="PROSITE" id="PS50283">
    <property type="entry name" value="NA_SOLUT_SYMP_3"/>
    <property type="match status" value="1"/>
</dbReference>
<evidence type="ECO:0000313" key="9">
    <source>
        <dbReference type="EMBL" id="MBB6327995.1"/>
    </source>
</evidence>
<dbReference type="GO" id="GO:0005886">
    <property type="term" value="C:plasma membrane"/>
    <property type="evidence" value="ECO:0007669"/>
    <property type="project" value="TreeGrafter"/>
</dbReference>
<organism evidence="9 10">
    <name type="scientific">Algoriphagus iocasae</name>
    <dbReference type="NCBI Taxonomy" id="1836499"/>
    <lineage>
        <taxon>Bacteria</taxon>
        <taxon>Pseudomonadati</taxon>
        <taxon>Bacteroidota</taxon>
        <taxon>Cytophagia</taxon>
        <taxon>Cytophagales</taxon>
        <taxon>Cyclobacteriaceae</taxon>
        <taxon>Algoriphagus</taxon>
    </lineage>
</organism>
<evidence type="ECO:0000256" key="3">
    <source>
        <dbReference type="ARBA" id="ARBA00022448"/>
    </source>
</evidence>
<gene>
    <name evidence="9" type="ORF">FHS59_003638</name>
</gene>
<feature type="transmembrane region" description="Helical" evidence="8">
    <location>
        <begin position="152"/>
        <end position="173"/>
    </location>
</feature>
<reference evidence="9 10" key="1">
    <citation type="submission" date="2020-08" db="EMBL/GenBank/DDBJ databases">
        <title>Genomic Encyclopedia of Type Strains, Phase IV (KMG-IV): sequencing the most valuable type-strain genomes for metagenomic binning, comparative biology and taxonomic classification.</title>
        <authorList>
            <person name="Goeker M."/>
        </authorList>
    </citation>
    <scope>NUCLEOTIDE SEQUENCE [LARGE SCALE GENOMIC DNA]</scope>
    <source>
        <strain evidence="9 10">DSM 102044</strain>
    </source>
</reference>
<dbReference type="PANTHER" id="PTHR48086:SF7">
    <property type="entry name" value="SODIUM-SOLUTE SYMPORTER-RELATED"/>
    <property type="match status" value="1"/>
</dbReference>
<dbReference type="EMBL" id="JACIJO010000003">
    <property type="protein sequence ID" value="MBB6327995.1"/>
    <property type="molecule type" value="Genomic_DNA"/>
</dbReference>
<feature type="transmembrane region" description="Helical" evidence="8">
    <location>
        <begin position="305"/>
        <end position="333"/>
    </location>
</feature>
<comment type="subcellular location">
    <subcellularLocation>
        <location evidence="1">Membrane</location>
        <topology evidence="1">Multi-pass membrane protein</topology>
    </subcellularLocation>
</comment>
<comment type="similarity">
    <text evidence="2 7">Belongs to the sodium:solute symporter (SSF) (TC 2.A.21) family.</text>
</comment>
<evidence type="ECO:0000256" key="5">
    <source>
        <dbReference type="ARBA" id="ARBA00022989"/>
    </source>
</evidence>
<evidence type="ECO:0000313" key="10">
    <source>
        <dbReference type="Proteomes" id="UP000588604"/>
    </source>
</evidence>
<feature type="transmembrane region" description="Helical" evidence="8">
    <location>
        <begin position="115"/>
        <end position="140"/>
    </location>
</feature>
<keyword evidence="4 8" id="KW-0812">Transmembrane</keyword>
<comment type="caution">
    <text evidence="9">The sequence shown here is derived from an EMBL/GenBank/DDBJ whole genome shotgun (WGS) entry which is preliminary data.</text>
</comment>
<feature type="transmembrane region" description="Helical" evidence="8">
    <location>
        <begin position="407"/>
        <end position="426"/>
    </location>
</feature>
<dbReference type="GO" id="GO:0022857">
    <property type="term" value="F:transmembrane transporter activity"/>
    <property type="evidence" value="ECO:0007669"/>
    <property type="project" value="InterPro"/>
</dbReference>
<feature type="transmembrane region" description="Helical" evidence="8">
    <location>
        <begin position="76"/>
        <end position="94"/>
    </location>
</feature>
<keyword evidence="6 8" id="KW-0472">Membrane</keyword>
<evidence type="ECO:0000256" key="1">
    <source>
        <dbReference type="ARBA" id="ARBA00004141"/>
    </source>
</evidence>
<dbReference type="Gene3D" id="1.20.1730.10">
    <property type="entry name" value="Sodium/glucose cotransporter"/>
    <property type="match status" value="1"/>
</dbReference>
<feature type="transmembrane region" description="Helical" evidence="8">
    <location>
        <begin position="261"/>
        <end position="285"/>
    </location>
</feature>
<dbReference type="AlphaFoldDB" id="A0A841MZV9"/>
<proteinExistence type="inferred from homology"/>
<sequence length="465" mass="50608">MLLTFIIIYLAITVAIGVWSTRLVKSSNDFVLAGRSLPLFLSASALFATWFGSETIFGASSVYLEDGLQGVIEDPFGGALCLVLFGMFYLRPMYRMGVLTIGDVFKRIFGKRIEFFASIFMIPAYFGYVAAQLVALSLVLGSITDLTLLEGILISSGIVVFYTFLGGMWAISITDFIQTTMIVIGLLWVAIMVANEAGGIGEILSQAPEESFQFFPDADAISWINYFGAWIILGLGSIPSQDIYQRVMSSKSEKVAVQSTYLAGGFYLTFGLLPLFIALGAKVLYPELYLENQQMLLPTMILAHGGLPIQIVFFGALISAIMSTTSSGLLAPAAIISENLIKPWFGERLKDKNLLWILRANIVFVAIIATLIATMESNIYDLVAGASILMLVSLFVPLTAGLYWKKASATGSLLAMIIGMISYLIADQLEPQIGSHIIGLVFSILAMIIGSYSFPTRTLQNDELS</sequence>
<feature type="transmembrane region" description="Helical" evidence="8">
    <location>
        <begin position="432"/>
        <end position="454"/>
    </location>
</feature>
<feature type="transmembrane region" description="Helical" evidence="8">
    <location>
        <begin position="220"/>
        <end position="240"/>
    </location>
</feature>